<feature type="region of interest" description="Disordered" evidence="1">
    <location>
        <begin position="1"/>
        <end position="61"/>
    </location>
</feature>
<gene>
    <name evidence="2" type="ORF">SCF082_LOCUS13378</name>
</gene>
<dbReference type="EMBL" id="CAXAMM010008247">
    <property type="protein sequence ID" value="CAK9016861.1"/>
    <property type="molecule type" value="Genomic_DNA"/>
</dbReference>
<feature type="region of interest" description="Disordered" evidence="1">
    <location>
        <begin position="107"/>
        <end position="129"/>
    </location>
</feature>
<feature type="compositionally biased region" description="Basic residues" evidence="1">
    <location>
        <begin position="1"/>
        <end position="13"/>
    </location>
</feature>
<comment type="caution">
    <text evidence="2">The sequence shown here is derived from an EMBL/GenBank/DDBJ whole genome shotgun (WGS) entry which is preliminary data.</text>
</comment>
<evidence type="ECO:0000256" key="1">
    <source>
        <dbReference type="SAM" id="MobiDB-lite"/>
    </source>
</evidence>
<accession>A0ABP0JQU8</accession>
<evidence type="ECO:0000313" key="2">
    <source>
        <dbReference type="EMBL" id="CAK9016861.1"/>
    </source>
</evidence>
<sequence>LKHQHTSSRRSKPMQKMSSPYQAGQSSSPWPAGGSPREMSQEAAGQLSDQQGDEQGDAKRLGSLLLTTGKFKGEFQGVSPAQGKFEHRLYLELRDAVKGQGMHLHQIKMQQKQTAATSSEEPTSPETSL</sequence>
<organism evidence="2 3">
    <name type="scientific">Durusdinium trenchii</name>
    <dbReference type="NCBI Taxonomy" id="1381693"/>
    <lineage>
        <taxon>Eukaryota</taxon>
        <taxon>Sar</taxon>
        <taxon>Alveolata</taxon>
        <taxon>Dinophyceae</taxon>
        <taxon>Suessiales</taxon>
        <taxon>Symbiodiniaceae</taxon>
        <taxon>Durusdinium</taxon>
    </lineage>
</organism>
<proteinExistence type="predicted"/>
<evidence type="ECO:0000313" key="3">
    <source>
        <dbReference type="Proteomes" id="UP001642464"/>
    </source>
</evidence>
<dbReference type="Proteomes" id="UP001642464">
    <property type="component" value="Unassembled WGS sequence"/>
</dbReference>
<feature type="compositionally biased region" description="Polar residues" evidence="1">
    <location>
        <begin position="16"/>
        <end position="29"/>
    </location>
</feature>
<name>A0ABP0JQU8_9DINO</name>
<feature type="non-terminal residue" evidence="2">
    <location>
        <position position="1"/>
    </location>
</feature>
<protein>
    <submittedName>
        <fullName evidence="2">Uncharacterized protein</fullName>
    </submittedName>
</protein>
<reference evidence="2 3" key="1">
    <citation type="submission" date="2024-02" db="EMBL/GenBank/DDBJ databases">
        <authorList>
            <person name="Chen Y."/>
            <person name="Shah S."/>
            <person name="Dougan E. K."/>
            <person name="Thang M."/>
            <person name="Chan C."/>
        </authorList>
    </citation>
    <scope>NUCLEOTIDE SEQUENCE [LARGE SCALE GENOMIC DNA]</scope>
</reference>
<keyword evidence="3" id="KW-1185">Reference proteome</keyword>
<feature type="compositionally biased region" description="Low complexity" evidence="1">
    <location>
        <begin position="114"/>
        <end position="129"/>
    </location>
</feature>